<gene>
    <name evidence="3" type="ORF">GCM10011358_09410</name>
</gene>
<keyword evidence="4" id="KW-1185">Reference proteome</keyword>
<reference evidence="4" key="1">
    <citation type="journal article" date="2019" name="Int. J. Syst. Evol. Microbiol.">
        <title>The Global Catalogue of Microorganisms (GCM) 10K type strain sequencing project: providing services to taxonomists for standard genome sequencing and annotation.</title>
        <authorList>
            <consortium name="The Broad Institute Genomics Platform"/>
            <consortium name="The Broad Institute Genome Sequencing Center for Infectious Disease"/>
            <person name="Wu L."/>
            <person name="Ma J."/>
        </authorList>
    </citation>
    <scope>NUCLEOTIDE SEQUENCE [LARGE SCALE GENOMIC DNA]</scope>
    <source>
        <strain evidence="4">CGMCC 1.12922</strain>
    </source>
</reference>
<comment type="caution">
    <text evidence="3">The sequence shown here is derived from an EMBL/GenBank/DDBJ whole genome shotgun (WGS) entry which is preliminary data.</text>
</comment>
<dbReference type="PANTHER" id="PTHR43798">
    <property type="entry name" value="MONOACYLGLYCEROL LIPASE"/>
    <property type="match status" value="1"/>
</dbReference>
<evidence type="ECO:0000256" key="1">
    <source>
        <dbReference type="ARBA" id="ARBA00022801"/>
    </source>
</evidence>
<dbReference type="InterPro" id="IPR029058">
    <property type="entry name" value="AB_hydrolase_fold"/>
</dbReference>
<name>A0ABQ1QHC8_9RHOB</name>
<dbReference type="Gene3D" id="3.40.50.1820">
    <property type="entry name" value="alpha/beta hydrolase"/>
    <property type="match status" value="1"/>
</dbReference>
<evidence type="ECO:0000313" key="3">
    <source>
        <dbReference type="EMBL" id="GGD27202.1"/>
    </source>
</evidence>
<dbReference type="RefSeq" id="WP_229738069.1">
    <property type="nucleotide sequence ID" value="NZ_BMGI01000001.1"/>
</dbReference>
<proteinExistence type="predicted"/>
<dbReference type="SUPFAM" id="SSF53474">
    <property type="entry name" value="alpha/beta-Hydrolases"/>
    <property type="match status" value="1"/>
</dbReference>
<organism evidence="3 4">
    <name type="scientific">Sinisalibacter lacisalsi</name>
    <dbReference type="NCBI Taxonomy" id="1526570"/>
    <lineage>
        <taxon>Bacteria</taxon>
        <taxon>Pseudomonadati</taxon>
        <taxon>Pseudomonadota</taxon>
        <taxon>Alphaproteobacteria</taxon>
        <taxon>Rhodobacterales</taxon>
        <taxon>Roseobacteraceae</taxon>
        <taxon>Sinisalibacter</taxon>
    </lineage>
</organism>
<feature type="domain" description="AB hydrolase-1" evidence="2">
    <location>
        <begin position="27"/>
        <end position="262"/>
    </location>
</feature>
<sequence>MSTTETRKIAGFPTHVLRLGRGVRRALFIHCTLGHVATWSPVQAALLDKLAMTSFDRPSHGKSGDWSGEGGAWGLHDLTTRIAAALIDKRADIVGHSYGATVALRLAMERPGMVRSLTLIEPPLFALARGTPAHEAHMAAMAGFGTALEAGDREAAARIFQSAMNPEAPWEGLPERARARLAGRIERIAEERGVTLDDAPGLTLPGRIEALGLPVLLIEGSAAPPIVRAVHEALAARLPQAQRVMIAGAGHMSPLTHPEGVAGEIAAFLKV</sequence>
<dbReference type="InterPro" id="IPR050266">
    <property type="entry name" value="AB_hydrolase_sf"/>
</dbReference>
<accession>A0ABQ1QHC8</accession>
<protein>
    <recommendedName>
        <fullName evidence="2">AB hydrolase-1 domain-containing protein</fullName>
    </recommendedName>
</protein>
<keyword evidence="1" id="KW-0378">Hydrolase</keyword>
<evidence type="ECO:0000259" key="2">
    <source>
        <dbReference type="Pfam" id="PF12697"/>
    </source>
</evidence>
<evidence type="ECO:0000313" key="4">
    <source>
        <dbReference type="Proteomes" id="UP000617355"/>
    </source>
</evidence>
<dbReference type="Proteomes" id="UP000617355">
    <property type="component" value="Unassembled WGS sequence"/>
</dbReference>
<dbReference type="PANTHER" id="PTHR43798:SF31">
    <property type="entry name" value="AB HYDROLASE SUPERFAMILY PROTEIN YCLE"/>
    <property type="match status" value="1"/>
</dbReference>
<dbReference type="EMBL" id="BMGI01000001">
    <property type="protein sequence ID" value="GGD27202.1"/>
    <property type="molecule type" value="Genomic_DNA"/>
</dbReference>
<dbReference type="Pfam" id="PF12697">
    <property type="entry name" value="Abhydrolase_6"/>
    <property type="match status" value="1"/>
</dbReference>
<dbReference type="InterPro" id="IPR000073">
    <property type="entry name" value="AB_hydrolase_1"/>
</dbReference>